<dbReference type="OrthoDB" id="3901731at2759"/>
<keyword evidence="3" id="KW-1185">Reference proteome</keyword>
<name>A0A1J9RS04_9PEZI</name>
<dbReference type="GeneID" id="31017257"/>
<evidence type="ECO:0000256" key="1">
    <source>
        <dbReference type="SAM" id="MobiDB-lite"/>
    </source>
</evidence>
<accession>A0A1J9RS04</accession>
<gene>
    <name evidence="2" type="ORF">BKCO1_5100073</name>
</gene>
<sequence length="248" mass="29120">MASLGRRLSKRLSMFSTKRRSTAESVVSYSSLSTSLSEVPAENNERFDKDLWLPAQMDLKDPRLDLPRGGLPKSGPEWYEALDEDTATWTPDVFYRGLDISIREYLDAEADLVELLHDADADGIPWCTKEWTYTVTVRTRYIHDRLRASYDWLGDEEGLQRRGVPSWFVEDGLSGWMESRAREMRENPEFCKYIRKEPRAWVARTQDKRIDSFHADLDEKHQAQQGLQQHQRYRDVPDEQLSEKHEEY</sequence>
<evidence type="ECO:0000313" key="3">
    <source>
        <dbReference type="Proteomes" id="UP000183809"/>
    </source>
</evidence>
<proteinExistence type="predicted"/>
<dbReference type="EMBL" id="MNUE01000051">
    <property type="protein sequence ID" value="OJD31215.1"/>
    <property type="molecule type" value="Genomic_DNA"/>
</dbReference>
<evidence type="ECO:0000313" key="2">
    <source>
        <dbReference type="EMBL" id="OJD31215.1"/>
    </source>
</evidence>
<protein>
    <submittedName>
        <fullName evidence="2">Uncharacterized protein</fullName>
    </submittedName>
</protein>
<feature type="region of interest" description="Disordered" evidence="1">
    <location>
        <begin position="219"/>
        <end position="248"/>
    </location>
</feature>
<reference evidence="2 3" key="1">
    <citation type="submission" date="2016-10" db="EMBL/GenBank/DDBJ databases">
        <title>Proteomics and genomics reveal pathogen-plant mechanisms compatible with a hemibiotrophic lifestyle of Diplodia corticola.</title>
        <authorList>
            <person name="Fernandes I."/>
            <person name="De Jonge R."/>
            <person name="Van De Peer Y."/>
            <person name="Devreese B."/>
            <person name="Alves A."/>
            <person name="Esteves A.C."/>
        </authorList>
    </citation>
    <scope>NUCLEOTIDE SEQUENCE [LARGE SCALE GENOMIC DNA]</scope>
    <source>
        <strain evidence="2 3">CBS 112549</strain>
    </source>
</reference>
<comment type="caution">
    <text evidence="2">The sequence shown here is derived from an EMBL/GenBank/DDBJ whole genome shotgun (WGS) entry which is preliminary data.</text>
</comment>
<dbReference type="AlphaFoldDB" id="A0A1J9RS04"/>
<organism evidence="2 3">
    <name type="scientific">Diplodia corticola</name>
    <dbReference type="NCBI Taxonomy" id="236234"/>
    <lineage>
        <taxon>Eukaryota</taxon>
        <taxon>Fungi</taxon>
        <taxon>Dikarya</taxon>
        <taxon>Ascomycota</taxon>
        <taxon>Pezizomycotina</taxon>
        <taxon>Dothideomycetes</taxon>
        <taxon>Dothideomycetes incertae sedis</taxon>
        <taxon>Botryosphaeriales</taxon>
        <taxon>Botryosphaeriaceae</taxon>
        <taxon>Diplodia</taxon>
    </lineage>
</organism>
<dbReference type="Proteomes" id="UP000183809">
    <property type="component" value="Unassembled WGS sequence"/>
</dbReference>
<feature type="compositionally biased region" description="Basic and acidic residues" evidence="1">
    <location>
        <begin position="232"/>
        <end position="248"/>
    </location>
</feature>
<dbReference type="RefSeq" id="XP_020127475.1">
    <property type="nucleotide sequence ID" value="XM_020276996.1"/>
</dbReference>